<name>A0A0E9TSC8_ANGAN</name>
<reference evidence="1" key="1">
    <citation type="submission" date="2014-11" db="EMBL/GenBank/DDBJ databases">
        <authorList>
            <person name="Amaro Gonzalez C."/>
        </authorList>
    </citation>
    <scope>NUCLEOTIDE SEQUENCE</scope>
</reference>
<sequence length="37" mass="4399">MHTRTLIPLSFSIHKLTHQFLRHWLDSAKEENACSHI</sequence>
<organism evidence="1">
    <name type="scientific">Anguilla anguilla</name>
    <name type="common">European freshwater eel</name>
    <name type="synonym">Muraena anguilla</name>
    <dbReference type="NCBI Taxonomy" id="7936"/>
    <lineage>
        <taxon>Eukaryota</taxon>
        <taxon>Metazoa</taxon>
        <taxon>Chordata</taxon>
        <taxon>Craniata</taxon>
        <taxon>Vertebrata</taxon>
        <taxon>Euteleostomi</taxon>
        <taxon>Actinopterygii</taxon>
        <taxon>Neopterygii</taxon>
        <taxon>Teleostei</taxon>
        <taxon>Anguilliformes</taxon>
        <taxon>Anguillidae</taxon>
        <taxon>Anguilla</taxon>
    </lineage>
</organism>
<accession>A0A0E9TSC8</accession>
<proteinExistence type="predicted"/>
<dbReference type="EMBL" id="GBXM01051958">
    <property type="protein sequence ID" value="JAH56619.1"/>
    <property type="molecule type" value="Transcribed_RNA"/>
</dbReference>
<evidence type="ECO:0000313" key="1">
    <source>
        <dbReference type="EMBL" id="JAH56619.1"/>
    </source>
</evidence>
<reference evidence="1" key="2">
    <citation type="journal article" date="2015" name="Fish Shellfish Immunol.">
        <title>Early steps in the European eel (Anguilla anguilla)-Vibrio vulnificus interaction in the gills: Role of the RtxA13 toxin.</title>
        <authorList>
            <person name="Callol A."/>
            <person name="Pajuelo D."/>
            <person name="Ebbesson L."/>
            <person name="Teles M."/>
            <person name="MacKenzie S."/>
            <person name="Amaro C."/>
        </authorList>
    </citation>
    <scope>NUCLEOTIDE SEQUENCE</scope>
</reference>
<protein>
    <submittedName>
        <fullName evidence="1">Uncharacterized protein</fullName>
    </submittedName>
</protein>
<dbReference type="AlphaFoldDB" id="A0A0E9TSC8"/>